<dbReference type="InterPro" id="IPR051726">
    <property type="entry name" value="Chitin_Synth_Reg"/>
</dbReference>
<evidence type="ECO:0000256" key="2">
    <source>
        <dbReference type="SAM" id="MobiDB-lite"/>
    </source>
</evidence>
<evidence type="ECO:0000313" key="4">
    <source>
        <dbReference type="Proteomes" id="UP000644660"/>
    </source>
</evidence>
<keyword evidence="1" id="KW-0677">Repeat</keyword>
<proteinExistence type="predicted"/>
<name>A0A8H2ZI52_9SACH</name>
<dbReference type="AlphaFoldDB" id="A0A8H2ZI52"/>
<dbReference type="Pfam" id="PF08238">
    <property type="entry name" value="Sel1"/>
    <property type="match status" value="7"/>
</dbReference>
<evidence type="ECO:0000313" key="3">
    <source>
        <dbReference type="EMBL" id="CAB4255167.1"/>
    </source>
</evidence>
<dbReference type="Proteomes" id="UP000644660">
    <property type="component" value="Unassembled WGS sequence"/>
</dbReference>
<gene>
    <name evidence="3" type="ORF">KABA2_05S09922</name>
</gene>
<sequence length="491" mass="56855">MFQTRPMVGSYGDTNNDRGHDRYDSPFKSFPPDRTDLSMTTNTKNPSTVQQRAPYPVSECNIPMETTNEPIIRPSGSNDSNEEKKSRHGRRDISDYSPRGQAFYKVYEETVNDVKIFTPEIQMRWCEMLLSVSQDHDFISHYTINAEKLKRELNSVELQRNQKIIIEHAFKVLTKLIKLKWPNAYFLMGCLYSHRVTHFDLINYDFINQNDKKALTYYCEAAKLGHSESSYRAGICYEFNKGVDEMSSKERMEHAIYYYKLGAIQYRHYDCMFKLGMYYINGTIPAEGNEPCTTGIKWLEKACNEGHSTQACYELGKIYEFDTLNDLLQIRLNKESIDRDHIKSLQYYYQCANEYDYPLAQWRLGTCYEFGEMGLPINCKKSIGWYMKASTPSTTTKKRNVNPVAMLSLAGWFFTGSTDIMSPDYTLSFEWIQRSCTTSQGKLARAEYILGYYYHNGIGTAINLPMATLHMSNAAKLGHSKSIEWIAQFSK</sequence>
<feature type="region of interest" description="Disordered" evidence="2">
    <location>
        <begin position="1"/>
        <end position="96"/>
    </location>
</feature>
<feature type="compositionally biased region" description="Basic and acidic residues" evidence="2">
    <location>
        <begin position="15"/>
        <end position="36"/>
    </location>
</feature>
<dbReference type="InterPro" id="IPR011990">
    <property type="entry name" value="TPR-like_helical_dom_sf"/>
</dbReference>
<dbReference type="PANTHER" id="PTHR46430">
    <property type="entry name" value="PROTEIN SKT5-RELATED"/>
    <property type="match status" value="1"/>
</dbReference>
<comment type="caution">
    <text evidence="3">The sequence shown here is derived from an EMBL/GenBank/DDBJ whole genome shotgun (WGS) entry which is preliminary data.</text>
</comment>
<dbReference type="SUPFAM" id="SSF81901">
    <property type="entry name" value="HCP-like"/>
    <property type="match status" value="2"/>
</dbReference>
<feature type="compositionally biased region" description="Polar residues" evidence="2">
    <location>
        <begin position="37"/>
        <end position="51"/>
    </location>
</feature>
<evidence type="ECO:0000256" key="1">
    <source>
        <dbReference type="ARBA" id="ARBA00022737"/>
    </source>
</evidence>
<protein>
    <submittedName>
        <fullName evidence="3">Similar to Saccharomyces cerevisiae YDL203C ACK1 Protein that functions upstream of Pkc1p in the cell wall integrity pathway</fullName>
    </submittedName>
</protein>
<reference evidence="3 4" key="1">
    <citation type="submission" date="2020-05" db="EMBL/GenBank/DDBJ databases">
        <authorList>
            <person name="Casaregola S."/>
            <person name="Devillers H."/>
            <person name="Grondin C."/>
        </authorList>
    </citation>
    <scope>NUCLEOTIDE SEQUENCE [LARGE SCALE GENOMIC DNA]</scope>
    <source>
        <strain evidence="3 4">CLIB 1767</strain>
    </source>
</reference>
<organism evidence="3 4">
    <name type="scientific">Maudiozyma barnettii</name>
    <dbReference type="NCBI Taxonomy" id="61262"/>
    <lineage>
        <taxon>Eukaryota</taxon>
        <taxon>Fungi</taxon>
        <taxon>Dikarya</taxon>
        <taxon>Ascomycota</taxon>
        <taxon>Saccharomycotina</taxon>
        <taxon>Saccharomycetes</taxon>
        <taxon>Saccharomycetales</taxon>
        <taxon>Saccharomycetaceae</taxon>
        <taxon>Maudiozyma</taxon>
    </lineage>
</organism>
<dbReference type="PANTHER" id="PTHR46430:SF3">
    <property type="entry name" value="ACTIVATOR OF C KINASE PROTEIN 1"/>
    <property type="match status" value="1"/>
</dbReference>
<accession>A0A8H2ZI52</accession>
<dbReference type="GeneID" id="64858201"/>
<feature type="compositionally biased region" description="Polar residues" evidence="2">
    <location>
        <begin position="64"/>
        <end position="79"/>
    </location>
</feature>
<dbReference type="EMBL" id="CAEFZW010000005">
    <property type="protein sequence ID" value="CAB4255167.1"/>
    <property type="molecule type" value="Genomic_DNA"/>
</dbReference>
<dbReference type="Gene3D" id="1.25.40.10">
    <property type="entry name" value="Tetratricopeptide repeat domain"/>
    <property type="match status" value="2"/>
</dbReference>
<keyword evidence="4" id="KW-1185">Reference proteome</keyword>
<dbReference type="InterPro" id="IPR006597">
    <property type="entry name" value="Sel1-like"/>
</dbReference>
<dbReference type="SMART" id="SM00671">
    <property type="entry name" value="SEL1"/>
    <property type="match status" value="6"/>
</dbReference>
<dbReference type="RefSeq" id="XP_041407011.1">
    <property type="nucleotide sequence ID" value="XM_041551077.1"/>
</dbReference>